<dbReference type="AlphaFoldDB" id="A0A517SR09"/>
<reference evidence="6 7" key="1">
    <citation type="submission" date="2019-02" db="EMBL/GenBank/DDBJ databases">
        <title>Deep-cultivation of Planctomycetes and their phenomic and genomic characterization uncovers novel biology.</title>
        <authorList>
            <person name="Wiegand S."/>
            <person name="Jogler M."/>
            <person name="Boedeker C."/>
            <person name="Pinto D."/>
            <person name="Vollmers J."/>
            <person name="Rivas-Marin E."/>
            <person name="Kohn T."/>
            <person name="Peeters S.H."/>
            <person name="Heuer A."/>
            <person name="Rast P."/>
            <person name="Oberbeckmann S."/>
            <person name="Bunk B."/>
            <person name="Jeske O."/>
            <person name="Meyerdierks A."/>
            <person name="Storesund J.E."/>
            <person name="Kallscheuer N."/>
            <person name="Luecker S."/>
            <person name="Lage O.M."/>
            <person name="Pohl T."/>
            <person name="Merkel B.J."/>
            <person name="Hornburger P."/>
            <person name="Mueller R.-W."/>
            <person name="Bruemmer F."/>
            <person name="Labrenz M."/>
            <person name="Spormann A.M."/>
            <person name="Op den Camp H."/>
            <person name="Overmann J."/>
            <person name="Amann R."/>
            <person name="Jetten M.S.M."/>
            <person name="Mascher T."/>
            <person name="Medema M.H."/>
            <person name="Devos D.P."/>
            <person name="Kaster A.-K."/>
            <person name="Ovreas L."/>
            <person name="Rohde M."/>
            <person name="Galperin M.Y."/>
            <person name="Jogler C."/>
        </authorList>
    </citation>
    <scope>NUCLEOTIDE SEQUENCE [LARGE SCALE GENOMIC DNA]</scope>
    <source>
        <strain evidence="6 7">SV_7m_r</strain>
    </source>
</reference>
<evidence type="ECO:0000256" key="3">
    <source>
        <dbReference type="PROSITE-ProRule" id="PRU00433"/>
    </source>
</evidence>
<evidence type="ECO:0000256" key="2">
    <source>
        <dbReference type="ARBA" id="ARBA00023004"/>
    </source>
</evidence>
<dbReference type="PROSITE" id="PS51007">
    <property type="entry name" value="CYTC"/>
    <property type="match status" value="1"/>
</dbReference>
<dbReference type="OrthoDB" id="175242at2"/>
<protein>
    <recommendedName>
        <fullName evidence="5">Cytochrome c domain-containing protein</fullName>
    </recommendedName>
</protein>
<keyword evidence="2 3" id="KW-0408">Iron</keyword>
<dbReference type="InterPro" id="IPR009056">
    <property type="entry name" value="Cyt_c-like_dom"/>
</dbReference>
<sequence precursor="true">MLLSSSKAYLLACLMACWSLSARADEKRIVDFVNQYCVDCHHDDDPSGQRTFSDFDPRKPHLDTLIALQEMVDQLALQDMPPPDAEQPAAGERAELIDDLSAQMVQLQSQLDSTGGQTVLRRLTRREYLATVRDLLALDLRMVDPTIAFPAERKVQHLDNVGDTLVTSGYLLDQYLDAADQLVEKALSATEPPQQQSWQFRGHFRQQPELDGAHRKAFDFQYMCLYDAPLADKPEGAYGAIHDFEHGVPHDGVYEIRVQAQALHRDTPYKESDLQIDLSQPFRMGIRPGKLELGSLHNLQSLQPLLAEVEVADDQLQWYTFRVHLDQGFTPRFTFENGLNAVRGLHGRLHRIYNKTLPESVRAGKGIVANRNAMLKHGKVPQIRIHEITIKGPLVEDWPTASVAAIIPSGEFRADDAGQLIRQFASKAYRRPITDREYATLGRVYQRRVKTGHSMFQAFKDTVKAVLCSPSFLYLDPDCDSESEQISQHALAARLAYFLTGSMPDSELRSLADQGRLDDKALLQQTRRLLASERSDAMITGFTDAWLGLSELGGMPPDRGSFWMYYASSLEADMRAETHAFMRHLIADNVPVDRWLSADYSFINRDLARLYRVQEQFGTQSPAELRRFQFSDGRRGGLLGQASVLTVSANGIETSPVVRGVWMLENILGTPAPSPPDDVPAIDPDVRGAKSVRDLLQKHRASEACAGCHRKIDPLGFAMECFDPIGAMRSSYGRNVNVDPSGQLPNGSEFADLNELKQLLLQRKGFFVRAFTSKMMAYALGRRMEPTDRIEIDALLKPLESEDYPTRQVIEAIVMSPMFKQR</sequence>
<dbReference type="RefSeq" id="WP_145269803.1">
    <property type="nucleotide sequence ID" value="NZ_CP036272.1"/>
</dbReference>
<evidence type="ECO:0000313" key="6">
    <source>
        <dbReference type="EMBL" id="QDT58557.1"/>
    </source>
</evidence>
<gene>
    <name evidence="6" type="ORF">SV7mr_10500</name>
</gene>
<proteinExistence type="predicted"/>
<keyword evidence="3" id="KW-0349">Heme</keyword>
<dbReference type="Proteomes" id="UP000315003">
    <property type="component" value="Chromosome"/>
</dbReference>
<dbReference type="Pfam" id="PF07624">
    <property type="entry name" value="PSD2"/>
    <property type="match status" value="1"/>
</dbReference>
<feature type="signal peptide" evidence="4">
    <location>
        <begin position="1"/>
        <end position="24"/>
    </location>
</feature>
<evidence type="ECO:0000256" key="4">
    <source>
        <dbReference type="SAM" id="SignalP"/>
    </source>
</evidence>
<dbReference type="Pfam" id="PF07627">
    <property type="entry name" value="PSCyt3"/>
    <property type="match status" value="1"/>
</dbReference>
<dbReference type="InterPro" id="IPR013043">
    <property type="entry name" value="DUF1595"/>
</dbReference>
<keyword evidence="1 3" id="KW-0479">Metal-binding</keyword>
<feature type="chain" id="PRO_5021698891" description="Cytochrome c domain-containing protein" evidence="4">
    <location>
        <begin position="25"/>
        <end position="822"/>
    </location>
</feature>
<feature type="domain" description="Cytochrome c" evidence="5">
    <location>
        <begin position="684"/>
        <end position="800"/>
    </location>
</feature>
<dbReference type="Pfam" id="PF07626">
    <property type="entry name" value="PSD3"/>
    <property type="match status" value="1"/>
</dbReference>
<dbReference type="InterPro" id="IPR013039">
    <property type="entry name" value="DUF1588"/>
</dbReference>
<accession>A0A517SR09</accession>
<dbReference type="InterPro" id="IPR011478">
    <property type="entry name" value="DUF1585"/>
</dbReference>
<keyword evidence="7" id="KW-1185">Reference proteome</keyword>
<name>A0A517SR09_9BACT</name>
<dbReference type="InterPro" id="IPR013036">
    <property type="entry name" value="DUF1587"/>
</dbReference>
<dbReference type="GO" id="GO:0009055">
    <property type="term" value="F:electron transfer activity"/>
    <property type="evidence" value="ECO:0007669"/>
    <property type="project" value="InterPro"/>
</dbReference>
<keyword evidence="4" id="KW-0732">Signal</keyword>
<dbReference type="GO" id="GO:0046872">
    <property type="term" value="F:metal ion binding"/>
    <property type="evidence" value="ECO:0007669"/>
    <property type="project" value="UniProtKB-KW"/>
</dbReference>
<dbReference type="InterPro" id="IPR013042">
    <property type="entry name" value="DUF1592"/>
</dbReference>
<evidence type="ECO:0000313" key="7">
    <source>
        <dbReference type="Proteomes" id="UP000315003"/>
    </source>
</evidence>
<evidence type="ECO:0000256" key="1">
    <source>
        <dbReference type="ARBA" id="ARBA00022723"/>
    </source>
</evidence>
<organism evidence="6 7">
    <name type="scientific">Stieleria bergensis</name>
    <dbReference type="NCBI Taxonomy" id="2528025"/>
    <lineage>
        <taxon>Bacteria</taxon>
        <taxon>Pseudomonadati</taxon>
        <taxon>Planctomycetota</taxon>
        <taxon>Planctomycetia</taxon>
        <taxon>Pirellulales</taxon>
        <taxon>Pirellulaceae</taxon>
        <taxon>Stieleria</taxon>
    </lineage>
</organism>
<dbReference type="GO" id="GO:0020037">
    <property type="term" value="F:heme binding"/>
    <property type="evidence" value="ECO:0007669"/>
    <property type="project" value="InterPro"/>
</dbReference>
<dbReference type="EMBL" id="CP036272">
    <property type="protein sequence ID" value="QDT58557.1"/>
    <property type="molecule type" value="Genomic_DNA"/>
</dbReference>
<dbReference type="Pfam" id="PF07631">
    <property type="entry name" value="PSD4"/>
    <property type="match status" value="1"/>
</dbReference>
<evidence type="ECO:0000259" key="5">
    <source>
        <dbReference type="PROSITE" id="PS51007"/>
    </source>
</evidence>
<dbReference type="Pfam" id="PF07637">
    <property type="entry name" value="PSD5"/>
    <property type="match status" value="1"/>
</dbReference>